<dbReference type="InterPro" id="IPR052155">
    <property type="entry name" value="Biofilm_reg_signaling"/>
</dbReference>
<feature type="domain" description="PAS" evidence="2">
    <location>
        <begin position="813"/>
        <end position="868"/>
    </location>
</feature>
<organism evidence="5 6">
    <name type="scientific">Funiculus sociatus GB2-A5</name>
    <dbReference type="NCBI Taxonomy" id="2933946"/>
    <lineage>
        <taxon>Bacteria</taxon>
        <taxon>Bacillati</taxon>
        <taxon>Cyanobacteriota</taxon>
        <taxon>Cyanophyceae</taxon>
        <taxon>Coleofasciculales</taxon>
        <taxon>Coleofasciculaceae</taxon>
        <taxon>Funiculus</taxon>
    </lineage>
</organism>
<dbReference type="NCBIfam" id="TIGR00254">
    <property type="entry name" value="GGDEF"/>
    <property type="match status" value="1"/>
</dbReference>
<dbReference type="InterPro" id="IPR013656">
    <property type="entry name" value="PAS_4"/>
</dbReference>
<feature type="domain" description="PAC" evidence="3">
    <location>
        <begin position="382"/>
        <end position="433"/>
    </location>
</feature>
<dbReference type="NCBIfam" id="TIGR00229">
    <property type="entry name" value="sensory_box"/>
    <property type="match status" value="6"/>
</dbReference>
<dbReference type="Gene3D" id="3.30.450.20">
    <property type="entry name" value="PAS domain"/>
    <property type="match status" value="7"/>
</dbReference>
<feature type="domain" description="PAS" evidence="2">
    <location>
        <begin position="309"/>
        <end position="379"/>
    </location>
</feature>
<dbReference type="SMART" id="SM00091">
    <property type="entry name" value="PAS"/>
    <property type="match status" value="7"/>
</dbReference>
<evidence type="ECO:0000313" key="5">
    <source>
        <dbReference type="EMBL" id="MEP0864436.1"/>
    </source>
</evidence>
<dbReference type="InterPro" id="IPR003018">
    <property type="entry name" value="GAF"/>
</dbReference>
<feature type="domain" description="Phytochrome chromophore attachment site" evidence="1">
    <location>
        <begin position="1084"/>
        <end position="1276"/>
    </location>
</feature>
<dbReference type="PANTHER" id="PTHR44757:SF2">
    <property type="entry name" value="BIOFILM ARCHITECTURE MAINTENANCE PROTEIN MBAA"/>
    <property type="match status" value="1"/>
</dbReference>
<dbReference type="PROSITE" id="PS50113">
    <property type="entry name" value="PAC"/>
    <property type="match status" value="7"/>
</dbReference>
<dbReference type="Proteomes" id="UP001442494">
    <property type="component" value="Unassembled WGS sequence"/>
</dbReference>
<dbReference type="SUPFAM" id="SSF55785">
    <property type="entry name" value="PYP-like sensor domain (PAS domain)"/>
    <property type="match status" value="7"/>
</dbReference>
<keyword evidence="6" id="KW-1185">Reference proteome</keyword>
<evidence type="ECO:0000259" key="1">
    <source>
        <dbReference type="PROSITE" id="PS50046"/>
    </source>
</evidence>
<dbReference type="Pfam" id="PF08448">
    <property type="entry name" value="PAS_4"/>
    <property type="match status" value="3"/>
</dbReference>
<reference evidence="5 6" key="1">
    <citation type="submission" date="2022-04" db="EMBL/GenBank/DDBJ databases">
        <title>Positive selection, recombination, and allopatry shape intraspecific diversity of widespread and dominant cyanobacteria.</title>
        <authorList>
            <person name="Wei J."/>
            <person name="Shu W."/>
            <person name="Hu C."/>
        </authorList>
    </citation>
    <scope>NUCLEOTIDE SEQUENCE [LARGE SCALE GENOMIC DNA]</scope>
    <source>
        <strain evidence="5 6">GB2-A5</strain>
    </source>
</reference>
<dbReference type="PANTHER" id="PTHR44757">
    <property type="entry name" value="DIGUANYLATE CYCLASE DGCP"/>
    <property type="match status" value="1"/>
</dbReference>
<dbReference type="InterPro" id="IPR016132">
    <property type="entry name" value="Phyto_chromo_attachment"/>
</dbReference>
<dbReference type="Pfam" id="PF01590">
    <property type="entry name" value="GAF"/>
    <property type="match status" value="2"/>
</dbReference>
<dbReference type="InterPro" id="IPR029016">
    <property type="entry name" value="GAF-like_dom_sf"/>
</dbReference>
<gene>
    <name evidence="5" type="ORF">NDI37_08130</name>
</gene>
<dbReference type="Pfam" id="PF08447">
    <property type="entry name" value="PAS_3"/>
    <property type="match status" value="2"/>
</dbReference>
<dbReference type="SUPFAM" id="SSF55073">
    <property type="entry name" value="Nucleotide cyclase"/>
    <property type="match status" value="1"/>
</dbReference>
<accession>A0ABV0JLX3</accession>
<dbReference type="Pfam" id="PF00990">
    <property type="entry name" value="GGDEF"/>
    <property type="match status" value="1"/>
</dbReference>
<dbReference type="RefSeq" id="WP_190424035.1">
    <property type="nucleotide sequence ID" value="NZ_JAMPKK010000013.1"/>
</dbReference>
<proteinExistence type="predicted"/>
<dbReference type="InterPro" id="IPR000014">
    <property type="entry name" value="PAS"/>
</dbReference>
<sequence>MQPTQDILLYNLINAASGFIVVKDNQGRWLMANNYTIKLFRLLGVDYQGKTSLELAAYTDDKSRAAILACAACDETVWREGTVSHSEQVIQDGDGEIKVFDIKKTPLFNPDGSRQKLLVNGSDITRAKLAEQASQECEHRLLRQQTALLELASRKYGELQVALREITEVAARTLGVERVSVWFYNQDCSQICCADLYELGNNCHSNGMKLAAADYPNYFAAIKQKRVIAASDARNDRRTSELGSYLELGITSMLDAPISGYGVICYEQTGTVREWALDEQNFACAIAQMVVLAIEECDRQRTELALRESEVRYRNIVEDQTELIVRLSPEGKFTFVNEACCRYLGKPRQEIIGDDFMQYILEEDRERVAKHFAALSRENPVAMIEHKVILSNGEIRTHQWSDRAIFDQQGLVEFQSVGRDITERKQTEEALKESEEKYKVLFQTFPLGISITDKAGNIIEANKASEKILCISSVEHTNRTYDCEEWKIVRPDGTPMPTNEFAIVKALTENRTVENIEMGVVKNNKEITWINVTATPIILKNYGVAIAYSDITERKAMEQALRESEERLRSLLNSAPLLLWTSDTNGLCDFFNEGWLEFTGRTLEQELGNNWVLNVHPEDREIRLDTYLSAFAARQCFQIEYRIKRADGKYRWVVDKGVPRFRRDGSFEGYIGSCFDITERKQVEEFLRASEAKNRALLDALPDLMMRVSKKGQILECKAAKDIFMLVVPEALVGRTLWDFLPPEVAQEGMTYIERSLSSGEIQTWECQIIINDSVRECEARIVTCSQGREEEVLAIIRDITERKQVEEALHRREQEFRALAENAPDIITRFDKQLRHLYVNPAARKASGLSPQAFIGKTNRELGMPDDVVSFWEKAMWEVWETGCESKIEFEFLTPDGLAHYQSRIAPEFSADGCVESLLCVTRDISDRIAAEEALKKSEQKLSLHVQQTPLAVIEWNINFEIVEWNPAAEAIFGYKKREVIGSSCEIIVSDNAREQVDKIYTNLLTGKGGNRSTNENITKDGRAIICDWYNTPLVAPNGEVMGFASLALDITDRVRAEAALRQQTQRERLVAAITQRIRQSLNLEEILNTAVTEVRQLLECDRVFIYRICSGKRGNAIAEAVVPELPSLLGQTFDEDVFPQSCYERYKNGQVRVIDNLENEVEPCLVAFLQRLEVKAELISPLVLESVGSSSNEGIRNCEVGTRIERRNFPAQQFSIPNHKSQIPSKDANISALVTEKAQVNSVSVWGLVIAHQCSSIRTWQAFEVNLLQQLTTQIAIAIQQAQLYQQLEEANYELQRLACLDGLTQVANRRRFDEYLEREWRRLAREKAPLALIMCDIDFFKLYNDNYGHQAGDSCLQLVAAAISQILKRPADLVARYGGEEFVVILPYTKTQGALKVAQDIRDRIRELQIFHPKSPISPYITLSLGVAVVVPLPEYSPVELIHTADRALYEAKAAGRDRAILKTCH</sequence>
<evidence type="ECO:0000259" key="4">
    <source>
        <dbReference type="PROSITE" id="PS50887"/>
    </source>
</evidence>
<dbReference type="InterPro" id="IPR013655">
    <property type="entry name" value="PAS_fold_3"/>
</dbReference>
<feature type="domain" description="PAC" evidence="3">
    <location>
        <begin position="637"/>
        <end position="689"/>
    </location>
</feature>
<dbReference type="Pfam" id="PF00989">
    <property type="entry name" value="PAS"/>
    <property type="match status" value="1"/>
</dbReference>
<protein>
    <submittedName>
        <fullName evidence="5">PAS domain S-box protein</fullName>
    </submittedName>
</protein>
<feature type="domain" description="PAS" evidence="2">
    <location>
        <begin position="564"/>
        <end position="621"/>
    </location>
</feature>
<feature type="domain" description="GGDEF" evidence="4">
    <location>
        <begin position="1331"/>
        <end position="1468"/>
    </location>
</feature>
<dbReference type="InterPro" id="IPR001610">
    <property type="entry name" value="PAC"/>
</dbReference>
<dbReference type="InterPro" id="IPR043128">
    <property type="entry name" value="Rev_trsase/Diguanyl_cyclase"/>
</dbReference>
<dbReference type="InterPro" id="IPR013767">
    <property type="entry name" value="PAS_fold"/>
</dbReference>
<dbReference type="Gene3D" id="3.30.70.270">
    <property type="match status" value="1"/>
</dbReference>
<dbReference type="SUPFAM" id="SSF55781">
    <property type="entry name" value="GAF domain-like"/>
    <property type="match status" value="2"/>
</dbReference>
<comment type="caution">
    <text evidence="5">The sequence shown here is derived from an EMBL/GenBank/DDBJ whole genome shotgun (WGS) entry which is preliminary data.</text>
</comment>
<feature type="domain" description="PAC" evidence="3">
    <location>
        <begin position="758"/>
        <end position="812"/>
    </location>
</feature>
<dbReference type="Pfam" id="PF13188">
    <property type="entry name" value="PAS_8"/>
    <property type="match status" value="1"/>
</dbReference>
<feature type="domain" description="PAC" evidence="3">
    <location>
        <begin position="84"/>
        <end position="136"/>
    </location>
</feature>
<dbReference type="CDD" id="cd01949">
    <property type="entry name" value="GGDEF"/>
    <property type="match status" value="1"/>
</dbReference>
<dbReference type="CDD" id="cd00130">
    <property type="entry name" value="PAS"/>
    <property type="match status" value="5"/>
</dbReference>
<dbReference type="PROSITE" id="PS50046">
    <property type="entry name" value="PHYTOCHROME_2"/>
    <property type="match status" value="1"/>
</dbReference>
<evidence type="ECO:0000259" key="2">
    <source>
        <dbReference type="PROSITE" id="PS50112"/>
    </source>
</evidence>
<dbReference type="InterPro" id="IPR029787">
    <property type="entry name" value="Nucleotide_cyclase"/>
</dbReference>
<dbReference type="InterPro" id="IPR000700">
    <property type="entry name" value="PAS-assoc_C"/>
</dbReference>
<dbReference type="SMART" id="SM00086">
    <property type="entry name" value="PAC"/>
    <property type="match status" value="7"/>
</dbReference>
<dbReference type="InterPro" id="IPR035965">
    <property type="entry name" value="PAS-like_dom_sf"/>
</dbReference>
<feature type="domain" description="PAS" evidence="2">
    <location>
        <begin position="939"/>
        <end position="1009"/>
    </location>
</feature>
<dbReference type="PROSITE" id="PS50887">
    <property type="entry name" value="GGDEF"/>
    <property type="match status" value="1"/>
</dbReference>
<evidence type="ECO:0000259" key="3">
    <source>
        <dbReference type="PROSITE" id="PS50113"/>
    </source>
</evidence>
<dbReference type="PROSITE" id="PS50112">
    <property type="entry name" value="PAS"/>
    <property type="match status" value="5"/>
</dbReference>
<feature type="domain" description="PAC" evidence="3">
    <location>
        <begin position="1012"/>
        <end position="1064"/>
    </location>
</feature>
<feature type="domain" description="PAC" evidence="3">
    <location>
        <begin position="514"/>
        <end position="563"/>
    </location>
</feature>
<dbReference type="SMART" id="SM00065">
    <property type="entry name" value="GAF"/>
    <property type="match status" value="2"/>
</dbReference>
<evidence type="ECO:0000313" key="6">
    <source>
        <dbReference type="Proteomes" id="UP001442494"/>
    </source>
</evidence>
<dbReference type="EMBL" id="JAMPKK010000013">
    <property type="protein sequence ID" value="MEP0864436.1"/>
    <property type="molecule type" value="Genomic_DNA"/>
</dbReference>
<name>A0ABV0JLX3_9CYAN</name>
<feature type="domain" description="PAS" evidence="2">
    <location>
        <begin position="690"/>
        <end position="760"/>
    </location>
</feature>
<dbReference type="Gene3D" id="3.30.450.40">
    <property type="match status" value="2"/>
</dbReference>
<dbReference type="SMART" id="SM00267">
    <property type="entry name" value="GGDEF"/>
    <property type="match status" value="1"/>
</dbReference>
<feature type="domain" description="PAC" evidence="3">
    <location>
        <begin position="887"/>
        <end position="938"/>
    </location>
</feature>
<dbReference type="InterPro" id="IPR000160">
    <property type="entry name" value="GGDEF_dom"/>
</dbReference>